<proteinExistence type="predicted"/>
<keyword evidence="5" id="KW-1185">Reference proteome</keyword>
<evidence type="ECO:0000256" key="3">
    <source>
        <dbReference type="ARBA" id="ARBA00022801"/>
    </source>
</evidence>
<dbReference type="PhylomeDB" id="B4LU26"/>
<dbReference type="eggNOG" id="KOG2276">
    <property type="taxonomic scope" value="Eukaryota"/>
</dbReference>
<evidence type="ECO:0000313" key="5">
    <source>
        <dbReference type="Proteomes" id="UP000008792"/>
    </source>
</evidence>
<keyword evidence="2" id="KW-0479">Metal-binding</keyword>
<dbReference type="OMA" id="FLKHRWC"/>
<evidence type="ECO:0000313" key="4">
    <source>
        <dbReference type="EMBL" id="EDW65079.1"/>
    </source>
</evidence>
<dbReference type="GO" id="GO:0046872">
    <property type="term" value="F:metal ion binding"/>
    <property type="evidence" value="ECO:0007669"/>
    <property type="project" value="UniProtKB-KW"/>
</dbReference>
<protein>
    <submittedName>
        <fullName evidence="4">Uncharacterized protein</fullName>
        <ecNumber evidence="4">3.-.-.-</ecNumber>
    </submittedName>
</protein>
<dbReference type="AlphaFoldDB" id="B4LU26"/>
<dbReference type="GO" id="GO:0008233">
    <property type="term" value="F:peptidase activity"/>
    <property type="evidence" value="ECO:0007669"/>
    <property type="project" value="UniProtKB-KW"/>
</dbReference>
<dbReference type="Proteomes" id="UP000008792">
    <property type="component" value="Unassembled WGS sequence"/>
</dbReference>
<dbReference type="InParanoid" id="B4LU26"/>
<dbReference type="Gene3D" id="3.30.70.360">
    <property type="match status" value="1"/>
</dbReference>
<dbReference type="KEGG" id="dvi:6628124"/>
<evidence type="ECO:0000256" key="2">
    <source>
        <dbReference type="ARBA" id="ARBA00022723"/>
    </source>
</evidence>
<dbReference type="OrthoDB" id="7832001at2759"/>
<dbReference type="PANTHER" id="PTHR43270:SF4">
    <property type="entry name" value="CARNOSINE DIPEPTIDASE 2, ISOFORM A"/>
    <property type="match status" value="1"/>
</dbReference>
<dbReference type="EMBL" id="CH940649">
    <property type="protein sequence ID" value="EDW65079.1"/>
    <property type="molecule type" value="Genomic_DNA"/>
</dbReference>
<name>B4LU26_DROVI</name>
<dbReference type="InterPro" id="IPR051458">
    <property type="entry name" value="Cyt/Met_Dipeptidase"/>
</dbReference>
<dbReference type="SMR" id="B4LU26"/>
<dbReference type="SUPFAM" id="SSF53187">
    <property type="entry name" value="Zn-dependent exopeptidases"/>
    <property type="match status" value="1"/>
</dbReference>
<dbReference type="HOGENOM" id="CLU_029469_3_1_1"/>
<dbReference type="STRING" id="7244.B4LU26"/>
<accession>B4LU26</accession>
<dbReference type="EC" id="3.-.-.-" evidence="4"/>
<evidence type="ECO:0000256" key="1">
    <source>
        <dbReference type="ARBA" id="ARBA00022670"/>
    </source>
</evidence>
<keyword evidence="3 4" id="KW-0378">Hydrolase</keyword>
<keyword evidence="1" id="KW-0645">Protease</keyword>
<dbReference type="PANTHER" id="PTHR43270">
    <property type="entry name" value="BETA-ALA-HIS DIPEPTIDASE"/>
    <property type="match status" value="1"/>
</dbReference>
<dbReference type="Gene3D" id="3.40.630.10">
    <property type="entry name" value="Zn peptidases"/>
    <property type="match status" value="1"/>
</dbReference>
<reference evidence="4 5" key="1">
    <citation type="journal article" date="2007" name="Nature">
        <title>Evolution of genes and genomes on the Drosophila phylogeny.</title>
        <authorList>
            <consortium name="Drosophila 12 Genomes Consortium"/>
            <person name="Clark A.G."/>
            <person name="Eisen M.B."/>
            <person name="Smith D.R."/>
            <person name="Bergman C.M."/>
            <person name="Oliver B."/>
            <person name="Markow T.A."/>
            <person name="Kaufman T.C."/>
            <person name="Kellis M."/>
            <person name="Gelbart W."/>
            <person name="Iyer V.N."/>
            <person name="Pollard D.A."/>
            <person name="Sackton T.B."/>
            <person name="Larracuente A.M."/>
            <person name="Singh N.D."/>
            <person name="Abad J.P."/>
            <person name="Abt D.N."/>
            <person name="Adryan B."/>
            <person name="Aguade M."/>
            <person name="Akashi H."/>
            <person name="Anderson W.W."/>
            <person name="Aquadro C.F."/>
            <person name="Ardell D.H."/>
            <person name="Arguello R."/>
            <person name="Artieri C.G."/>
            <person name="Barbash D.A."/>
            <person name="Barker D."/>
            <person name="Barsanti P."/>
            <person name="Batterham P."/>
            <person name="Batzoglou S."/>
            <person name="Begun D."/>
            <person name="Bhutkar A."/>
            <person name="Blanco E."/>
            <person name="Bosak S.A."/>
            <person name="Bradley R.K."/>
            <person name="Brand A.D."/>
            <person name="Brent M.R."/>
            <person name="Brooks A.N."/>
            <person name="Brown R.H."/>
            <person name="Butlin R.K."/>
            <person name="Caggese C."/>
            <person name="Calvi B.R."/>
            <person name="Bernardo de Carvalho A."/>
            <person name="Caspi A."/>
            <person name="Castrezana S."/>
            <person name="Celniker S.E."/>
            <person name="Chang J.L."/>
            <person name="Chapple C."/>
            <person name="Chatterji S."/>
            <person name="Chinwalla A."/>
            <person name="Civetta A."/>
            <person name="Clifton S.W."/>
            <person name="Comeron J.M."/>
            <person name="Costello J.C."/>
            <person name="Coyne J.A."/>
            <person name="Daub J."/>
            <person name="David R.G."/>
            <person name="Delcher A.L."/>
            <person name="Delehaunty K."/>
            <person name="Do C.B."/>
            <person name="Ebling H."/>
            <person name="Edwards K."/>
            <person name="Eickbush T."/>
            <person name="Evans J.D."/>
            <person name="Filipski A."/>
            <person name="Findeiss S."/>
            <person name="Freyhult E."/>
            <person name="Fulton L."/>
            <person name="Fulton R."/>
            <person name="Garcia A.C."/>
            <person name="Gardiner A."/>
            <person name="Garfield D.A."/>
            <person name="Garvin B.E."/>
            <person name="Gibson G."/>
            <person name="Gilbert D."/>
            <person name="Gnerre S."/>
            <person name="Godfrey J."/>
            <person name="Good R."/>
            <person name="Gotea V."/>
            <person name="Gravely B."/>
            <person name="Greenberg A.J."/>
            <person name="Griffiths-Jones S."/>
            <person name="Gross S."/>
            <person name="Guigo R."/>
            <person name="Gustafson E.A."/>
            <person name="Haerty W."/>
            <person name="Hahn M.W."/>
            <person name="Halligan D.L."/>
            <person name="Halpern A.L."/>
            <person name="Halter G.M."/>
            <person name="Han M.V."/>
            <person name="Heger A."/>
            <person name="Hillier L."/>
            <person name="Hinrichs A.S."/>
            <person name="Holmes I."/>
            <person name="Hoskins R.A."/>
            <person name="Hubisz M.J."/>
            <person name="Hultmark D."/>
            <person name="Huntley M.A."/>
            <person name="Jaffe D.B."/>
            <person name="Jagadeeshan S."/>
            <person name="Jeck W.R."/>
            <person name="Johnson J."/>
            <person name="Jones C.D."/>
            <person name="Jordan W.C."/>
            <person name="Karpen G.H."/>
            <person name="Kataoka E."/>
            <person name="Keightley P.D."/>
            <person name="Kheradpour P."/>
            <person name="Kirkness E.F."/>
            <person name="Koerich L.B."/>
            <person name="Kristiansen K."/>
            <person name="Kudrna D."/>
            <person name="Kulathinal R.J."/>
            <person name="Kumar S."/>
            <person name="Kwok R."/>
            <person name="Lander E."/>
            <person name="Langley C.H."/>
            <person name="Lapoint R."/>
            <person name="Lazzaro B.P."/>
            <person name="Lee S.J."/>
            <person name="Levesque L."/>
            <person name="Li R."/>
            <person name="Lin C.F."/>
            <person name="Lin M.F."/>
            <person name="Lindblad-Toh K."/>
            <person name="Llopart A."/>
            <person name="Long M."/>
            <person name="Low L."/>
            <person name="Lozovsky E."/>
            <person name="Lu J."/>
            <person name="Luo M."/>
            <person name="Machado C.A."/>
            <person name="Makalowski W."/>
            <person name="Marzo M."/>
            <person name="Matsuda M."/>
            <person name="Matzkin L."/>
            <person name="McAllister B."/>
            <person name="McBride C.S."/>
            <person name="McKernan B."/>
            <person name="McKernan K."/>
            <person name="Mendez-Lago M."/>
            <person name="Minx P."/>
            <person name="Mollenhauer M.U."/>
            <person name="Montooth K."/>
            <person name="Mount S.M."/>
            <person name="Mu X."/>
            <person name="Myers E."/>
            <person name="Negre B."/>
            <person name="Newfeld S."/>
            <person name="Nielsen R."/>
            <person name="Noor M.A."/>
            <person name="O'Grady P."/>
            <person name="Pachter L."/>
            <person name="Papaceit M."/>
            <person name="Parisi M.J."/>
            <person name="Parisi M."/>
            <person name="Parts L."/>
            <person name="Pedersen J.S."/>
            <person name="Pesole G."/>
            <person name="Phillippy A.M."/>
            <person name="Ponting C.P."/>
            <person name="Pop M."/>
            <person name="Porcelli D."/>
            <person name="Powell J.R."/>
            <person name="Prohaska S."/>
            <person name="Pruitt K."/>
            <person name="Puig M."/>
            <person name="Quesneville H."/>
            <person name="Ram K.R."/>
            <person name="Rand D."/>
            <person name="Rasmussen M.D."/>
            <person name="Reed L.K."/>
            <person name="Reenan R."/>
            <person name="Reily A."/>
            <person name="Remington K.A."/>
            <person name="Rieger T.T."/>
            <person name="Ritchie M.G."/>
            <person name="Robin C."/>
            <person name="Rogers Y.H."/>
            <person name="Rohde C."/>
            <person name="Rozas J."/>
            <person name="Rubenfield M.J."/>
            <person name="Ruiz A."/>
            <person name="Russo S."/>
            <person name="Salzberg S.L."/>
            <person name="Sanchez-Gracia A."/>
            <person name="Saranga D.J."/>
            <person name="Sato H."/>
            <person name="Schaeffer S.W."/>
            <person name="Schatz M.C."/>
            <person name="Schlenke T."/>
            <person name="Schwartz R."/>
            <person name="Segarra C."/>
            <person name="Singh R.S."/>
            <person name="Sirot L."/>
            <person name="Sirota M."/>
            <person name="Sisneros N.B."/>
            <person name="Smith C.D."/>
            <person name="Smith T.F."/>
            <person name="Spieth J."/>
            <person name="Stage D.E."/>
            <person name="Stark A."/>
            <person name="Stephan W."/>
            <person name="Strausberg R.L."/>
            <person name="Strempel S."/>
            <person name="Sturgill D."/>
            <person name="Sutton G."/>
            <person name="Sutton G.G."/>
            <person name="Tao W."/>
            <person name="Teichmann S."/>
            <person name="Tobari Y.N."/>
            <person name="Tomimura Y."/>
            <person name="Tsolas J.M."/>
            <person name="Valente V.L."/>
            <person name="Venter E."/>
            <person name="Venter J.C."/>
            <person name="Vicario S."/>
            <person name="Vieira F.G."/>
            <person name="Vilella A.J."/>
            <person name="Villasante A."/>
            <person name="Walenz B."/>
            <person name="Wang J."/>
            <person name="Wasserman M."/>
            <person name="Watts T."/>
            <person name="Wilson D."/>
            <person name="Wilson R.K."/>
            <person name="Wing R.A."/>
            <person name="Wolfner M.F."/>
            <person name="Wong A."/>
            <person name="Wong G.K."/>
            <person name="Wu C.I."/>
            <person name="Wu G."/>
            <person name="Yamamoto D."/>
            <person name="Yang H.P."/>
            <person name="Yang S.P."/>
            <person name="Yorke J.A."/>
            <person name="Yoshida K."/>
            <person name="Zdobnov E."/>
            <person name="Zhang P."/>
            <person name="Zhang Y."/>
            <person name="Zimin A.V."/>
            <person name="Baldwin J."/>
            <person name="Abdouelleil A."/>
            <person name="Abdulkadir J."/>
            <person name="Abebe A."/>
            <person name="Abera B."/>
            <person name="Abreu J."/>
            <person name="Acer S.C."/>
            <person name="Aftuck L."/>
            <person name="Alexander A."/>
            <person name="An P."/>
            <person name="Anderson E."/>
            <person name="Anderson S."/>
            <person name="Arachi H."/>
            <person name="Azer M."/>
            <person name="Bachantsang P."/>
            <person name="Barry A."/>
            <person name="Bayul T."/>
            <person name="Berlin A."/>
            <person name="Bessette D."/>
            <person name="Bloom T."/>
            <person name="Blye J."/>
            <person name="Boguslavskiy L."/>
            <person name="Bonnet C."/>
            <person name="Boukhgalter B."/>
            <person name="Bourzgui I."/>
            <person name="Brown A."/>
            <person name="Cahill P."/>
            <person name="Channer S."/>
            <person name="Cheshatsang Y."/>
            <person name="Chuda L."/>
            <person name="Citroen M."/>
            <person name="Collymore A."/>
            <person name="Cooke P."/>
            <person name="Costello M."/>
            <person name="D'Aco K."/>
            <person name="Daza R."/>
            <person name="De Haan G."/>
            <person name="DeGray S."/>
            <person name="DeMaso C."/>
            <person name="Dhargay N."/>
            <person name="Dooley K."/>
            <person name="Dooley E."/>
            <person name="Doricent M."/>
            <person name="Dorje P."/>
            <person name="Dorjee K."/>
            <person name="Dupes A."/>
            <person name="Elong R."/>
            <person name="Falk J."/>
            <person name="Farina A."/>
            <person name="Faro S."/>
            <person name="Ferguson D."/>
            <person name="Fisher S."/>
            <person name="Foley C.D."/>
            <person name="Franke A."/>
            <person name="Friedrich D."/>
            <person name="Gadbois L."/>
            <person name="Gearin G."/>
            <person name="Gearin C.R."/>
            <person name="Giannoukos G."/>
            <person name="Goode T."/>
            <person name="Graham J."/>
            <person name="Grandbois E."/>
            <person name="Grewal S."/>
            <person name="Gyaltsen K."/>
            <person name="Hafez N."/>
            <person name="Hagos B."/>
            <person name="Hall J."/>
            <person name="Henson C."/>
            <person name="Hollinger A."/>
            <person name="Honan T."/>
            <person name="Huard M.D."/>
            <person name="Hughes L."/>
            <person name="Hurhula B."/>
            <person name="Husby M.E."/>
            <person name="Kamat A."/>
            <person name="Kanga B."/>
            <person name="Kashin S."/>
            <person name="Khazanovich D."/>
            <person name="Kisner P."/>
            <person name="Lance K."/>
            <person name="Lara M."/>
            <person name="Lee W."/>
            <person name="Lennon N."/>
            <person name="Letendre F."/>
            <person name="LeVine R."/>
            <person name="Lipovsky A."/>
            <person name="Liu X."/>
            <person name="Liu J."/>
            <person name="Liu S."/>
            <person name="Lokyitsang T."/>
            <person name="Lokyitsang Y."/>
            <person name="Lubonja R."/>
            <person name="Lui A."/>
            <person name="MacDonald P."/>
            <person name="Magnisalis V."/>
            <person name="Maru K."/>
            <person name="Matthews C."/>
            <person name="McCusker W."/>
            <person name="McDonough S."/>
            <person name="Mehta T."/>
            <person name="Meldrim J."/>
            <person name="Meneus L."/>
            <person name="Mihai O."/>
            <person name="Mihalev A."/>
            <person name="Mihova T."/>
            <person name="Mittelman R."/>
            <person name="Mlenga V."/>
            <person name="Montmayeur A."/>
            <person name="Mulrain L."/>
            <person name="Navidi A."/>
            <person name="Naylor J."/>
            <person name="Negash T."/>
            <person name="Nguyen T."/>
            <person name="Nguyen N."/>
            <person name="Nicol R."/>
            <person name="Norbu C."/>
            <person name="Norbu N."/>
            <person name="Novod N."/>
            <person name="O'Neill B."/>
            <person name="Osman S."/>
            <person name="Markiewicz E."/>
            <person name="Oyono O.L."/>
            <person name="Patti C."/>
            <person name="Phunkhang P."/>
            <person name="Pierre F."/>
            <person name="Priest M."/>
            <person name="Raghuraman S."/>
            <person name="Rege F."/>
            <person name="Reyes R."/>
            <person name="Rise C."/>
            <person name="Rogov P."/>
            <person name="Ross K."/>
            <person name="Ryan E."/>
            <person name="Settipalli S."/>
            <person name="Shea T."/>
            <person name="Sherpa N."/>
            <person name="Shi L."/>
            <person name="Shih D."/>
            <person name="Sparrow T."/>
            <person name="Spaulding J."/>
            <person name="Stalker J."/>
            <person name="Stange-Thomann N."/>
            <person name="Stavropoulos S."/>
            <person name="Stone C."/>
            <person name="Strader C."/>
            <person name="Tesfaye S."/>
            <person name="Thomson T."/>
            <person name="Thoulutsang Y."/>
            <person name="Thoulutsang D."/>
            <person name="Topham K."/>
            <person name="Topping I."/>
            <person name="Tsamla T."/>
            <person name="Vassiliev H."/>
            <person name="Vo A."/>
            <person name="Wangchuk T."/>
            <person name="Wangdi T."/>
            <person name="Weiand M."/>
            <person name="Wilkinson J."/>
            <person name="Wilson A."/>
            <person name="Yadav S."/>
            <person name="Young G."/>
            <person name="Yu Q."/>
            <person name="Zembek L."/>
            <person name="Zhong D."/>
            <person name="Zimmer A."/>
            <person name="Zwirko Z."/>
            <person name="Jaffe D.B."/>
            <person name="Alvarez P."/>
            <person name="Brockman W."/>
            <person name="Butler J."/>
            <person name="Chin C."/>
            <person name="Gnerre S."/>
            <person name="Grabherr M."/>
            <person name="Kleber M."/>
            <person name="Mauceli E."/>
            <person name="MacCallum I."/>
        </authorList>
    </citation>
    <scope>NUCLEOTIDE SEQUENCE [LARGE SCALE GENOMIC DNA]</scope>
    <source>
        <strain evidence="5">Tucson 15010-1051.87</strain>
    </source>
</reference>
<sequence length="596" mass="69376">MICWGERNCCGVFVDRSKYDRCDCLRDTCIRDFPPEERITVKESELDEVVDRLYFNNDDYLHEVDEMLSIKNISNDYKHKKDSKQIIDRLGQRLIELNFDVEVVEIKPEGIDKATHYVIFANYFSTPAKNVVLVYGHVDVPNVTDGDGWTEHPFKLTQKKENLFGNGLTSSKGPVLCWLQATQAWMEETDDLPVNLRFIIDTFDDSNNQPLRRIIQERAIFFKAVDLLITNTNLWITPDTPMLTTSHSGYIYFELEIQKKEEPERNSTTDDVDPTITSPKNEPLVELCLLMNTLSDPKSALSEGLQRHVLPVTHHDWDILCRAEVGIMEYKDTYDLKRLPHEQSKPLFLKHRWCMSALVLHSVEHRVYSSQRDFHKPRRIRANFSVKLVPDQSVEYVVFLVRQHLDCAYCRLNCGHPAYLRVVDSLKPLNEARNAPFNLSAYRAYERVYGVQAAIPDTVNVCMPMMNELRKYCTKNAQVVGLPFSSIHTWIGKPDESMSLEEYQKNLELYATMLYEVAIVPPECKCTEIKDFCFDKGKTYEHDFIRMMEPRVADISHVLYELDETEIENMPREDEPFPNLREMLLGQTKKKTQLDT</sequence>
<gene>
    <name evidence="4" type="primary">Dvir\GJ17824</name>
    <name evidence="4" type="ORF">Dvir_GJ17824</name>
</gene>
<organism evidence="4 5">
    <name type="scientific">Drosophila virilis</name>
    <name type="common">Fruit fly</name>
    <dbReference type="NCBI Taxonomy" id="7244"/>
    <lineage>
        <taxon>Eukaryota</taxon>
        <taxon>Metazoa</taxon>
        <taxon>Ecdysozoa</taxon>
        <taxon>Arthropoda</taxon>
        <taxon>Hexapoda</taxon>
        <taxon>Insecta</taxon>
        <taxon>Pterygota</taxon>
        <taxon>Neoptera</taxon>
        <taxon>Endopterygota</taxon>
        <taxon>Diptera</taxon>
        <taxon>Brachycera</taxon>
        <taxon>Muscomorpha</taxon>
        <taxon>Ephydroidea</taxon>
        <taxon>Drosophilidae</taxon>
        <taxon>Drosophila</taxon>
    </lineage>
</organism>
<dbReference type="InterPro" id="IPR002933">
    <property type="entry name" value="Peptidase_M20"/>
</dbReference>
<dbReference type="Pfam" id="PF01546">
    <property type="entry name" value="Peptidase_M20"/>
    <property type="match status" value="1"/>
</dbReference>
<dbReference type="GO" id="GO:0006508">
    <property type="term" value="P:proteolysis"/>
    <property type="evidence" value="ECO:0007669"/>
    <property type="project" value="UniProtKB-KW"/>
</dbReference>